<dbReference type="Gene3D" id="3.30.420.10">
    <property type="entry name" value="Ribonuclease H-like superfamily/Ribonuclease H"/>
    <property type="match status" value="1"/>
</dbReference>
<evidence type="ECO:0000313" key="3">
    <source>
        <dbReference type="EMBL" id="KAJ9555381.1"/>
    </source>
</evidence>
<evidence type="ECO:0000259" key="2">
    <source>
        <dbReference type="PROSITE" id="PS50994"/>
    </source>
</evidence>
<dbReference type="CDD" id="cd09272">
    <property type="entry name" value="RNase_HI_RT_Ty1"/>
    <property type="match status" value="1"/>
</dbReference>
<protein>
    <recommendedName>
        <fullName evidence="2">Integrase catalytic domain-containing protein</fullName>
    </recommendedName>
</protein>
<dbReference type="Pfam" id="PF13976">
    <property type="entry name" value="gag_pre-integrs"/>
    <property type="match status" value="1"/>
</dbReference>
<feature type="domain" description="Integrase catalytic" evidence="2">
    <location>
        <begin position="394"/>
        <end position="483"/>
    </location>
</feature>
<organism evidence="3 4">
    <name type="scientific">Centaurea solstitialis</name>
    <name type="common">yellow star-thistle</name>
    <dbReference type="NCBI Taxonomy" id="347529"/>
    <lineage>
        <taxon>Eukaryota</taxon>
        <taxon>Viridiplantae</taxon>
        <taxon>Streptophyta</taxon>
        <taxon>Embryophyta</taxon>
        <taxon>Tracheophyta</taxon>
        <taxon>Spermatophyta</taxon>
        <taxon>Magnoliopsida</taxon>
        <taxon>eudicotyledons</taxon>
        <taxon>Gunneridae</taxon>
        <taxon>Pentapetalae</taxon>
        <taxon>asterids</taxon>
        <taxon>campanulids</taxon>
        <taxon>Asterales</taxon>
        <taxon>Asteraceae</taxon>
        <taxon>Carduoideae</taxon>
        <taxon>Cardueae</taxon>
        <taxon>Centaureinae</taxon>
        <taxon>Centaurea</taxon>
    </lineage>
</organism>
<dbReference type="InterPro" id="IPR001584">
    <property type="entry name" value="Integrase_cat-core"/>
</dbReference>
<dbReference type="SUPFAM" id="SSF56672">
    <property type="entry name" value="DNA/RNA polymerases"/>
    <property type="match status" value="1"/>
</dbReference>
<dbReference type="Pfam" id="PF07727">
    <property type="entry name" value="RVT_2"/>
    <property type="match status" value="1"/>
</dbReference>
<dbReference type="InterPro" id="IPR025724">
    <property type="entry name" value="GAG-pre-integrase_dom"/>
</dbReference>
<reference evidence="3" key="1">
    <citation type="submission" date="2023-03" db="EMBL/GenBank/DDBJ databases">
        <title>Chromosome-scale reference genome and RAD-based genetic map of yellow starthistle (Centaurea solstitialis) reveal putative structural variation and QTLs associated with invader traits.</title>
        <authorList>
            <person name="Reatini B."/>
            <person name="Cang F.A."/>
            <person name="Jiang Q."/>
            <person name="Mckibben M.T.W."/>
            <person name="Barker M.S."/>
            <person name="Rieseberg L.H."/>
            <person name="Dlugosch K.M."/>
        </authorList>
    </citation>
    <scope>NUCLEOTIDE SEQUENCE</scope>
    <source>
        <strain evidence="3">CAN-66</strain>
        <tissue evidence="3">Leaf</tissue>
    </source>
</reference>
<keyword evidence="4" id="KW-1185">Reference proteome</keyword>
<sequence length="1150" mass="127586">MSSIINSSTIATAITCKLTRTNFLLWKAQVVPILRGVQLFGYLDGTIPIHATTVTVGTGTNARQLPNPARDTWVIQDQAIIGGLLASMTEDVLPQLTRCIDTSRQLWTSLHTMFSAQHRGNSIQIRTQLSNTRKGDMSASEYYQKMTGFADTMANIGHPMSDEEVIGYILAGLGPGHGDLFTAITVLSNQRAVTLPEFYSYLIAHEAQAASMSGTTEFISSANNVTRQDSNAPRRNHGNNGYNTFNNQRNNYRNGGAKTPTQTGMLILVQRIISQVILIGYPSRSATTTKTRCKWPTEEDKAMIKTLLRGRSKRGLYPVPIGRFSFTTPHHASSGVKVSSSQWHRRLGHPTSTIVRSILKSNKLGCSFENESFVCDASQRAKSHQLPYNNSIRVTSSPLELVHTDVWGPAQLSSGGFKYYVSFLDDYSRYTWIYVIKNKSDVEQIFYDFQNHVERLLNAKIRTIQSDWGASLALLAHSSLPLRFWDEAFLTACYLINRMPSRTLNNSTPITRLLNITPDYSFLRTFGCACWPSLRKYNSHKLDFRSKLCVFLGYTAAPPQSARMPASVIDDVPGSAVAPPVQDAQQPASMDVVSTLQDSVPTTAAGDASVPTTAAGDAPVPTTTGGDAPLAVHASPPRPPPPGVTTRGRAGKSFPWKFTDGTIKYDPNKSAFFAEPTSHRLALSDPMWRSAMEAEFDALMKNNTSKWVFKLKQHPDGSIDKHKARLVARGFTQQYGVDYQDTFSPVVKPATVRLILSLAVSRGWHLRQIDVSNAFLHGFLNEEVYMQQPPGFEDSQRPDYVCKLQKALYGLKQSPRAWFSRLSDRLHQLVIAGSSQQVVDQLVCALSSSFPIKDLGRLRYFLGIEVAYNSGGITLMQHKYASDLLHRAHMENCKSVSTPMSVTNKLARDFGTSLSDADALKYRSMVGGLQYLTLTRPDISFAVNKVCQYLSKPTDIHWEAVKRILRYVKGTTTTGLRIRKSSSTLLSVFTDADWAGCVDDRRSTGGFAVFLGPNLISWSSRKQPTVSRSSTEAEYKSLANGTAEATWVQSLLKELGVYQSRPPILWCDNLGATYLTANPVFHARTKHIEVDFHFVREKVAMGALDVRFISSNDQVADGFTKPATRNMLDRLRYNLNLVTVKIEGECKQGS</sequence>
<dbReference type="InterPro" id="IPR043502">
    <property type="entry name" value="DNA/RNA_pol_sf"/>
</dbReference>
<dbReference type="PANTHER" id="PTHR11439">
    <property type="entry name" value="GAG-POL-RELATED RETROTRANSPOSON"/>
    <property type="match status" value="1"/>
</dbReference>
<accession>A0AA38WNW5</accession>
<evidence type="ECO:0000313" key="4">
    <source>
        <dbReference type="Proteomes" id="UP001172457"/>
    </source>
</evidence>
<evidence type="ECO:0000256" key="1">
    <source>
        <dbReference type="SAM" id="MobiDB-lite"/>
    </source>
</evidence>
<dbReference type="Proteomes" id="UP001172457">
    <property type="component" value="Chromosome 3"/>
</dbReference>
<feature type="region of interest" description="Disordered" evidence="1">
    <location>
        <begin position="633"/>
        <end position="652"/>
    </location>
</feature>
<dbReference type="PROSITE" id="PS50994">
    <property type="entry name" value="INTEGRASE"/>
    <property type="match status" value="1"/>
</dbReference>
<dbReference type="SUPFAM" id="SSF53098">
    <property type="entry name" value="Ribonuclease H-like"/>
    <property type="match status" value="1"/>
</dbReference>
<feature type="compositionally biased region" description="Low complexity" evidence="1">
    <location>
        <begin position="238"/>
        <end position="249"/>
    </location>
</feature>
<comment type="caution">
    <text evidence="3">The sequence shown here is derived from an EMBL/GenBank/DDBJ whole genome shotgun (WGS) entry which is preliminary data.</text>
</comment>
<feature type="region of interest" description="Disordered" evidence="1">
    <location>
        <begin position="226"/>
        <end position="249"/>
    </location>
</feature>
<gene>
    <name evidence="3" type="ORF">OSB04_009995</name>
</gene>
<dbReference type="InterPro" id="IPR012337">
    <property type="entry name" value="RNaseH-like_sf"/>
</dbReference>
<name>A0AA38WNW5_9ASTR</name>
<dbReference type="GO" id="GO:0015074">
    <property type="term" value="P:DNA integration"/>
    <property type="evidence" value="ECO:0007669"/>
    <property type="project" value="InterPro"/>
</dbReference>
<feature type="region of interest" description="Disordered" evidence="1">
    <location>
        <begin position="599"/>
        <end position="628"/>
    </location>
</feature>
<dbReference type="AlphaFoldDB" id="A0AA38WNW5"/>
<dbReference type="InterPro" id="IPR036397">
    <property type="entry name" value="RNaseH_sf"/>
</dbReference>
<proteinExistence type="predicted"/>
<dbReference type="InterPro" id="IPR013103">
    <property type="entry name" value="RVT_2"/>
</dbReference>
<dbReference type="EMBL" id="JARYMX010000003">
    <property type="protein sequence ID" value="KAJ9555381.1"/>
    <property type="molecule type" value="Genomic_DNA"/>
</dbReference>
<dbReference type="GO" id="GO:0003676">
    <property type="term" value="F:nucleic acid binding"/>
    <property type="evidence" value="ECO:0007669"/>
    <property type="project" value="InterPro"/>
</dbReference>
<dbReference type="Pfam" id="PF14223">
    <property type="entry name" value="Retrotran_gag_2"/>
    <property type="match status" value="1"/>
</dbReference>
<dbReference type="PANTHER" id="PTHR11439:SF450">
    <property type="entry name" value="REVERSE TRANSCRIPTASE TY1_COPIA-TYPE DOMAIN-CONTAINING PROTEIN"/>
    <property type="match status" value="1"/>
</dbReference>